<dbReference type="RefSeq" id="WP_066768637.1">
    <property type="nucleotide sequence ID" value="NZ_CP013244.1"/>
</dbReference>
<dbReference type="InterPro" id="IPR006311">
    <property type="entry name" value="TAT_signal"/>
</dbReference>
<dbReference type="KEGG" id="cbot:ATE48_05440"/>
<evidence type="ECO:0000313" key="3">
    <source>
        <dbReference type="Proteomes" id="UP000092498"/>
    </source>
</evidence>
<dbReference type="PANTHER" id="PTHR36573:SF1">
    <property type="entry name" value="INTERMEMBRANE PHOSPHOLIPID TRANSPORT SYSTEM BINDING PROTEIN MLAC"/>
    <property type="match status" value="1"/>
</dbReference>
<dbReference type="AlphaFoldDB" id="A0A1B1AFR4"/>
<evidence type="ECO:0008006" key="4">
    <source>
        <dbReference type="Google" id="ProtNLM"/>
    </source>
</evidence>
<reference evidence="2 3" key="1">
    <citation type="submission" date="2015-11" db="EMBL/GenBank/DDBJ databases">
        <title>Whole-Genome Sequence of Candidatus Oderbacter manganicum from the National Park Lower Oder Valley, Germany.</title>
        <authorList>
            <person name="Braun B."/>
            <person name="Liere K."/>
            <person name="Szewzyk U."/>
        </authorList>
    </citation>
    <scope>NUCLEOTIDE SEQUENCE [LARGE SCALE GENOMIC DNA]</scope>
    <source>
        <strain evidence="2 3">OTSz_A_272</strain>
    </source>
</reference>
<sequence length="218" mass="24239">MTRPVTRGTFLSGLIGLGALAAATDAHAARNSDAETYVQTNAAAALAALGNQSVSSTQRQQQFQRLMTQFADMQRIAIYVVGRYRGSLVEDAALRREWQDTFQAFAIATYEDQFENMSGAAIRVVGSEERTAGRDVVVDSQVRPARGEPMRVQWRVLRAENGWKVTDIAVGRDGVWLGQIQQRQFLAQLDSNRGDIRALMTDIRGRTTSMRQRIMARS</sequence>
<dbReference type="InParanoid" id="A0A1B1AFR4"/>
<dbReference type="Gene3D" id="3.10.450.710">
    <property type="entry name" value="Tgt2/MlaC"/>
    <property type="match status" value="1"/>
</dbReference>
<keyword evidence="1" id="KW-0732">Signal</keyword>
<dbReference type="STRING" id="1759059.ATE48_05440"/>
<dbReference type="InterPro" id="IPR008869">
    <property type="entry name" value="MlaC/ttg2D"/>
</dbReference>
<keyword evidence="3" id="KW-1185">Reference proteome</keyword>
<organism evidence="2 3">
    <name type="scientific">Candidatus Viadribacter manganicus</name>
    <dbReference type="NCBI Taxonomy" id="1759059"/>
    <lineage>
        <taxon>Bacteria</taxon>
        <taxon>Pseudomonadati</taxon>
        <taxon>Pseudomonadota</taxon>
        <taxon>Alphaproteobacteria</taxon>
        <taxon>Hyphomonadales</taxon>
        <taxon>Hyphomonadaceae</taxon>
        <taxon>Candidatus Viadribacter</taxon>
    </lineage>
</organism>
<dbReference type="InterPro" id="IPR042245">
    <property type="entry name" value="Tgt2/MlaC_sf"/>
</dbReference>
<name>A0A1B1AFR4_9PROT</name>
<feature type="chain" id="PRO_5008518738" description="Toluene tolerance protein" evidence="1">
    <location>
        <begin position="29"/>
        <end position="218"/>
    </location>
</feature>
<feature type="signal peptide" evidence="1">
    <location>
        <begin position="1"/>
        <end position="28"/>
    </location>
</feature>
<proteinExistence type="predicted"/>
<protein>
    <recommendedName>
        <fullName evidence="4">Toluene tolerance protein</fullName>
    </recommendedName>
</protein>
<dbReference type="Pfam" id="PF05494">
    <property type="entry name" value="MlaC"/>
    <property type="match status" value="1"/>
</dbReference>
<evidence type="ECO:0000313" key="2">
    <source>
        <dbReference type="EMBL" id="ANP45397.1"/>
    </source>
</evidence>
<dbReference type="Proteomes" id="UP000092498">
    <property type="component" value="Chromosome"/>
</dbReference>
<accession>A0A1B1AFR4</accession>
<gene>
    <name evidence="2" type="ORF">ATE48_05440</name>
</gene>
<dbReference type="PANTHER" id="PTHR36573">
    <property type="entry name" value="INTERMEMBRANE PHOSPHOLIPID TRANSPORT SYSTEM BINDING PROTEIN MLAC"/>
    <property type="match status" value="1"/>
</dbReference>
<evidence type="ECO:0000256" key="1">
    <source>
        <dbReference type="SAM" id="SignalP"/>
    </source>
</evidence>
<dbReference type="PROSITE" id="PS51318">
    <property type="entry name" value="TAT"/>
    <property type="match status" value="1"/>
</dbReference>
<dbReference type="EMBL" id="CP013244">
    <property type="protein sequence ID" value="ANP45397.1"/>
    <property type="molecule type" value="Genomic_DNA"/>
</dbReference>